<dbReference type="HOGENOM" id="CLU_1999001_0_0_11"/>
<evidence type="ECO:0000313" key="2">
    <source>
        <dbReference type="Proteomes" id="UP000007882"/>
    </source>
</evidence>
<dbReference type="KEGG" id="ams:AMIS_29410"/>
<dbReference type="Proteomes" id="UP000007882">
    <property type="component" value="Chromosome"/>
</dbReference>
<name>I0H574_ACTM4</name>
<evidence type="ECO:0000313" key="1">
    <source>
        <dbReference type="EMBL" id="BAL88161.1"/>
    </source>
</evidence>
<reference evidence="1 2" key="1">
    <citation type="submission" date="2012-02" db="EMBL/GenBank/DDBJ databases">
        <title>Complete genome sequence of Actinoplanes missouriensis 431 (= NBRC 102363).</title>
        <authorList>
            <person name="Ohnishi Y."/>
            <person name="Ishikawa J."/>
            <person name="Sekine M."/>
            <person name="Hosoyama A."/>
            <person name="Harada T."/>
            <person name="Narita H."/>
            <person name="Hata T."/>
            <person name="Konno Y."/>
            <person name="Tutikane K."/>
            <person name="Fujita N."/>
            <person name="Horinouchi S."/>
            <person name="Hayakawa M."/>
        </authorList>
    </citation>
    <scope>NUCLEOTIDE SEQUENCE [LARGE SCALE GENOMIC DNA]</scope>
    <source>
        <strain evidence="2">ATCC 14538 / DSM 43046 / CBS 188.64 / JCM 3121 / NBRC 102363 / NCIMB 12654 / NRRL B-3342 / UNCC 431</strain>
    </source>
</reference>
<proteinExistence type="predicted"/>
<dbReference type="STRING" id="512565.AMIS_29410"/>
<protein>
    <submittedName>
        <fullName evidence="1">Uncharacterized protein</fullName>
    </submittedName>
</protein>
<organism evidence="1 2">
    <name type="scientific">Actinoplanes missouriensis (strain ATCC 14538 / DSM 43046 / CBS 188.64 / JCM 3121 / NBRC 102363 / NCIMB 12654 / NRRL B-3342 / UNCC 431)</name>
    <dbReference type="NCBI Taxonomy" id="512565"/>
    <lineage>
        <taxon>Bacteria</taxon>
        <taxon>Bacillati</taxon>
        <taxon>Actinomycetota</taxon>
        <taxon>Actinomycetes</taxon>
        <taxon>Micromonosporales</taxon>
        <taxon>Micromonosporaceae</taxon>
        <taxon>Actinoplanes</taxon>
    </lineage>
</organism>
<dbReference type="EMBL" id="AP012319">
    <property type="protein sequence ID" value="BAL88161.1"/>
    <property type="molecule type" value="Genomic_DNA"/>
</dbReference>
<dbReference type="PATRIC" id="fig|512565.3.peg.2944"/>
<accession>I0H574</accession>
<keyword evidence="2" id="KW-1185">Reference proteome</keyword>
<sequence>MGGPPPDAVEEALDAVSEILNSDRGWRDWWQTSGSPDLVALLRYGAVGDATGEAWVRDGTVEVELVLNGSTIKRLTTTGLHEEARSAVGRIVAVAQQNMRMRPHPALPTIAAIEQEIREIYDDE</sequence>
<dbReference type="OrthoDB" id="4096057at2"/>
<dbReference type="RefSeq" id="WP_014443056.1">
    <property type="nucleotide sequence ID" value="NC_017093.1"/>
</dbReference>
<gene>
    <name evidence="1" type="ordered locus">AMIS_29410</name>
</gene>
<dbReference type="AlphaFoldDB" id="I0H574"/>